<comment type="caution">
    <text evidence="1">The sequence shown here is derived from an EMBL/GenBank/DDBJ whole genome shotgun (WGS) entry which is preliminary data.</text>
</comment>
<dbReference type="EMBL" id="JAWDJW010003423">
    <property type="protein sequence ID" value="KAK3076896.1"/>
    <property type="molecule type" value="Genomic_DNA"/>
</dbReference>
<gene>
    <name evidence="1" type="ORF">LTS18_011705</name>
</gene>
<protein>
    <submittedName>
        <fullName evidence="1">Uncharacterized protein</fullName>
    </submittedName>
</protein>
<accession>A0ACC3DJV9</accession>
<dbReference type="Proteomes" id="UP001186974">
    <property type="component" value="Unassembled WGS sequence"/>
</dbReference>
<evidence type="ECO:0000313" key="1">
    <source>
        <dbReference type="EMBL" id="KAK3076896.1"/>
    </source>
</evidence>
<organism evidence="1 2">
    <name type="scientific">Coniosporium uncinatum</name>
    <dbReference type="NCBI Taxonomy" id="93489"/>
    <lineage>
        <taxon>Eukaryota</taxon>
        <taxon>Fungi</taxon>
        <taxon>Dikarya</taxon>
        <taxon>Ascomycota</taxon>
        <taxon>Pezizomycotina</taxon>
        <taxon>Dothideomycetes</taxon>
        <taxon>Dothideomycetes incertae sedis</taxon>
        <taxon>Coniosporium</taxon>
    </lineage>
</organism>
<name>A0ACC3DJV9_9PEZI</name>
<evidence type="ECO:0000313" key="2">
    <source>
        <dbReference type="Proteomes" id="UP001186974"/>
    </source>
</evidence>
<proteinExistence type="predicted"/>
<reference evidence="1" key="1">
    <citation type="submission" date="2024-09" db="EMBL/GenBank/DDBJ databases">
        <title>Black Yeasts Isolated from many extreme environments.</title>
        <authorList>
            <person name="Coleine C."/>
            <person name="Stajich J.E."/>
            <person name="Selbmann L."/>
        </authorList>
    </citation>
    <scope>NUCLEOTIDE SEQUENCE</scope>
    <source>
        <strain evidence="1">CCFEE 5737</strain>
    </source>
</reference>
<sequence>MDSALPMLPSLIRLVPIPTDARESDAEDIFTSSLGLIFTDDLQNQHGGLDTLVAYKSRRFDREILLQTADVNGEEERRKFAHYVWNAGILMGELVGGVPQDLGEGQIKWWVSGEELRDWDVKGHQVLELGAGTGLGGIISALAGANTVDITDYPATAILEALKANVARNVPPGLRMKVKVEGHAWGELDNPFASEKRGFYSHILVADCLWMAHQHENLAKSIAYFMSPDPEAQALVIAGFHTGRATMAPFFKVVVQEGLEIAEIWECDANGTRRDWNPRRPEENAGERKKWLVVARLRRRIMN</sequence>
<keyword evidence="2" id="KW-1185">Reference proteome</keyword>